<proteinExistence type="predicted"/>
<evidence type="ECO:0000313" key="1">
    <source>
        <dbReference type="EMBL" id="KAJ7996052.1"/>
    </source>
</evidence>
<reference evidence="1" key="1">
    <citation type="submission" date="2021-05" db="EMBL/GenBank/DDBJ databases">
        <authorList>
            <person name="Pan Q."/>
            <person name="Jouanno E."/>
            <person name="Zahm M."/>
            <person name="Klopp C."/>
            <person name="Cabau C."/>
            <person name="Louis A."/>
            <person name="Berthelot C."/>
            <person name="Parey E."/>
            <person name="Roest Crollius H."/>
            <person name="Montfort J."/>
            <person name="Robinson-Rechavi M."/>
            <person name="Bouchez O."/>
            <person name="Lampietro C."/>
            <person name="Lopez Roques C."/>
            <person name="Donnadieu C."/>
            <person name="Postlethwait J."/>
            <person name="Bobe J."/>
            <person name="Dillon D."/>
            <person name="Chandos A."/>
            <person name="von Hippel F."/>
            <person name="Guiguen Y."/>
        </authorList>
    </citation>
    <scope>NUCLEOTIDE SEQUENCE</scope>
    <source>
        <strain evidence="1">YG-Jan2019</strain>
    </source>
</reference>
<sequence length="451" mass="50707">MRISKESNTTVNSFGPEALSSLTQTPPFLPSPCSIDESYKYIFLPICYSFTFFFSLTLNSVVLVRSCRHNTGCRHSNAPRRWNTSLIYMVNLATTDLMYGLSLPFLVASYVLQDRWVFGDFMCRLVRFLFYFNLYCSIFFLTCISIHRYLGICHPMRTITMESKRAVRGTCVMVWVVVFLLTCPIFRFAQTGYVVRDGGGGGSGGQWGNGSGDEGGAEGVDGGPSGYMNCWDDATDKEFADYVPYGLVLHLLGFFVPFTIIAWCYSQVVRTIFRTLYSPSGSEMGADKVGGDGGSDGRRERTSISISSSQQSHFIHRRRKSIKTIVTITLLFALCFLPFHVTRTLFLLLRRGHMGGCNAMKAISICYKVTRPLASCNAWLNALLYFLTGDKSAPCCDTSGQHEPRHPTLWSLRTLRRDRVGDKEAKGEKMKKKKDREIRQDNDSRSSGIVL</sequence>
<keyword evidence="2" id="KW-1185">Reference proteome</keyword>
<organism evidence="1 2">
    <name type="scientific">Dallia pectoralis</name>
    <name type="common">Alaska blackfish</name>
    <dbReference type="NCBI Taxonomy" id="75939"/>
    <lineage>
        <taxon>Eukaryota</taxon>
        <taxon>Metazoa</taxon>
        <taxon>Chordata</taxon>
        <taxon>Craniata</taxon>
        <taxon>Vertebrata</taxon>
        <taxon>Euteleostomi</taxon>
        <taxon>Actinopterygii</taxon>
        <taxon>Neopterygii</taxon>
        <taxon>Teleostei</taxon>
        <taxon>Protacanthopterygii</taxon>
        <taxon>Esociformes</taxon>
        <taxon>Umbridae</taxon>
        <taxon>Dallia</taxon>
    </lineage>
</organism>
<comment type="caution">
    <text evidence="1">The sequence shown here is derived from an EMBL/GenBank/DDBJ whole genome shotgun (WGS) entry which is preliminary data.</text>
</comment>
<dbReference type="EMBL" id="CM055747">
    <property type="protein sequence ID" value="KAJ7996052.1"/>
    <property type="molecule type" value="Genomic_DNA"/>
</dbReference>
<evidence type="ECO:0000313" key="2">
    <source>
        <dbReference type="Proteomes" id="UP001157502"/>
    </source>
</evidence>
<gene>
    <name evidence="1" type="ORF">DPEC_G00233080</name>
</gene>
<accession>A0ACC2FXH9</accession>
<name>A0ACC2FXH9_DALPE</name>
<protein>
    <submittedName>
        <fullName evidence="1">Uncharacterized protein</fullName>
    </submittedName>
</protein>
<dbReference type="Proteomes" id="UP001157502">
    <property type="component" value="Chromosome 20"/>
</dbReference>